<sequence>MVMRDLEGSKRIPWSWQANEGKSSTPSMQVPRPRCIKPAVLSVLAPIHLLVPNSTSRPLHSHLQTPCTSPRSSWVSSPSPPTSSAPPSPLPRLTRASQAAAPRATTYPNSSSTNGPSPSSPRADKARMTVARRISKVWPTRGASLRHGSVFSSRVKDSRSRSMLGRCAALIRSRG</sequence>
<feature type="compositionally biased region" description="Pro residues" evidence="1">
    <location>
        <begin position="78"/>
        <end position="90"/>
    </location>
</feature>
<name>A0A7C8IGH2_9PLEO</name>
<dbReference type="EMBL" id="JAADJZ010000007">
    <property type="protein sequence ID" value="KAF2873630.1"/>
    <property type="molecule type" value="Genomic_DNA"/>
</dbReference>
<feature type="compositionally biased region" description="Low complexity" evidence="1">
    <location>
        <begin position="68"/>
        <end position="77"/>
    </location>
</feature>
<feature type="compositionally biased region" description="Polar residues" evidence="1">
    <location>
        <begin position="16"/>
        <end position="28"/>
    </location>
</feature>
<proteinExistence type="predicted"/>
<dbReference type="Proteomes" id="UP000481861">
    <property type="component" value="Unassembled WGS sequence"/>
</dbReference>
<accession>A0A7C8IGH2</accession>
<evidence type="ECO:0000313" key="3">
    <source>
        <dbReference type="Proteomes" id="UP000481861"/>
    </source>
</evidence>
<comment type="caution">
    <text evidence="2">The sequence shown here is derived from an EMBL/GenBank/DDBJ whole genome shotgun (WGS) entry which is preliminary data.</text>
</comment>
<organism evidence="2 3">
    <name type="scientific">Massariosphaeria phaeospora</name>
    <dbReference type="NCBI Taxonomy" id="100035"/>
    <lineage>
        <taxon>Eukaryota</taxon>
        <taxon>Fungi</taxon>
        <taxon>Dikarya</taxon>
        <taxon>Ascomycota</taxon>
        <taxon>Pezizomycotina</taxon>
        <taxon>Dothideomycetes</taxon>
        <taxon>Pleosporomycetidae</taxon>
        <taxon>Pleosporales</taxon>
        <taxon>Pleosporales incertae sedis</taxon>
        <taxon>Massariosphaeria</taxon>
    </lineage>
</organism>
<evidence type="ECO:0000256" key="1">
    <source>
        <dbReference type="SAM" id="MobiDB-lite"/>
    </source>
</evidence>
<feature type="compositionally biased region" description="Basic and acidic residues" evidence="1">
    <location>
        <begin position="1"/>
        <end position="10"/>
    </location>
</feature>
<feature type="compositionally biased region" description="Low complexity" evidence="1">
    <location>
        <begin position="108"/>
        <end position="121"/>
    </location>
</feature>
<feature type="region of interest" description="Disordered" evidence="1">
    <location>
        <begin position="53"/>
        <end position="125"/>
    </location>
</feature>
<feature type="compositionally biased region" description="Polar residues" evidence="1">
    <location>
        <begin position="53"/>
        <end position="67"/>
    </location>
</feature>
<dbReference type="AlphaFoldDB" id="A0A7C8IGH2"/>
<feature type="region of interest" description="Disordered" evidence="1">
    <location>
        <begin position="1"/>
        <end position="31"/>
    </location>
</feature>
<protein>
    <submittedName>
        <fullName evidence="2">Uncharacterized protein</fullName>
    </submittedName>
</protein>
<gene>
    <name evidence="2" type="ORF">BDV95DRAFT_567446</name>
</gene>
<evidence type="ECO:0000313" key="2">
    <source>
        <dbReference type="EMBL" id="KAF2873630.1"/>
    </source>
</evidence>
<reference evidence="2 3" key="1">
    <citation type="submission" date="2020-01" db="EMBL/GenBank/DDBJ databases">
        <authorList>
            <consortium name="DOE Joint Genome Institute"/>
            <person name="Haridas S."/>
            <person name="Albert R."/>
            <person name="Binder M."/>
            <person name="Bloem J."/>
            <person name="Labutti K."/>
            <person name="Salamov A."/>
            <person name="Andreopoulos B."/>
            <person name="Baker S.E."/>
            <person name="Barry K."/>
            <person name="Bills G."/>
            <person name="Bluhm B.H."/>
            <person name="Cannon C."/>
            <person name="Castanera R."/>
            <person name="Culley D.E."/>
            <person name="Daum C."/>
            <person name="Ezra D."/>
            <person name="Gonzalez J.B."/>
            <person name="Henrissat B."/>
            <person name="Kuo A."/>
            <person name="Liang C."/>
            <person name="Lipzen A."/>
            <person name="Lutzoni F."/>
            <person name="Magnuson J."/>
            <person name="Mondo S."/>
            <person name="Nolan M."/>
            <person name="Ohm R."/>
            <person name="Pangilinan J."/>
            <person name="Park H.-J.H."/>
            <person name="Ramirez L."/>
            <person name="Alfaro M."/>
            <person name="Sun H."/>
            <person name="Tritt A."/>
            <person name="Yoshinaga Y."/>
            <person name="Zwiers L.-H.L."/>
            <person name="Turgeon B.G."/>
            <person name="Goodwin S.B."/>
            <person name="Spatafora J.W."/>
            <person name="Crous P.W."/>
            <person name="Grigoriev I.V."/>
        </authorList>
    </citation>
    <scope>NUCLEOTIDE SEQUENCE [LARGE SCALE GENOMIC DNA]</scope>
    <source>
        <strain evidence="2 3">CBS 611.86</strain>
    </source>
</reference>
<keyword evidence="3" id="KW-1185">Reference proteome</keyword>